<keyword evidence="3" id="KW-0521">NADP</keyword>
<protein>
    <recommendedName>
        <fullName evidence="7">Cyclohexanone monooxygenase</fullName>
    </recommendedName>
</protein>
<dbReference type="AlphaFoldDB" id="A0AA38XXG3"/>
<evidence type="ECO:0000256" key="2">
    <source>
        <dbReference type="ARBA" id="ARBA00022827"/>
    </source>
</evidence>
<dbReference type="InterPro" id="IPR050775">
    <property type="entry name" value="FAD-binding_Monooxygenases"/>
</dbReference>
<name>A0AA38XXG3_9EURO</name>
<dbReference type="GO" id="GO:0050661">
    <property type="term" value="F:NADP binding"/>
    <property type="evidence" value="ECO:0007669"/>
    <property type="project" value="InterPro"/>
</dbReference>
<evidence type="ECO:0000313" key="6">
    <source>
        <dbReference type="Proteomes" id="UP001172681"/>
    </source>
</evidence>
<dbReference type="GO" id="GO:0004499">
    <property type="term" value="F:N,N-dimethylaniline monooxygenase activity"/>
    <property type="evidence" value="ECO:0007669"/>
    <property type="project" value="InterPro"/>
</dbReference>
<comment type="caution">
    <text evidence="5">The sequence shown here is derived from an EMBL/GenBank/DDBJ whole genome shotgun (WGS) entry which is preliminary data.</text>
</comment>
<evidence type="ECO:0000256" key="3">
    <source>
        <dbReference type="ARBA" id="ARBA00022857"/>
    </source>
</evidence>
<dbReference type="SUPFAM" id="SSF51905">
    <property type="entry name" value="FAD/NAD(P)-binding domain"/>
    <property type="match status" value="2"/>
</dbReference>
<evidence type="ECO:0000313" key="5">
    <source>
        <dbReference type="EMBL" id="KAJ9625990.1"/>
    </source>
</evidence>
<dbReference type="Gene3D" id="3.50.50.60">
    <property type="entry name" value="FAD/NAD(P)-binding domain"/>
    <property type="match status" value="2"/>
</dbReference>
<evidence type="ECO:0008006" key="7">
    <source>
        <dbReference type="Google" id="ProtNLM"/>
    </source>
</evidence>
<dbReference type="PANTHER" id="PTHR43098">
    <property type="entry name" value="L-ORNITHINE N(5)-MONOOXYGENASE-RELATED"/>
    <property type="match status" value="1"/>
</dbReference>
<accession>A0AA38XXG3</accession>
<organism evidence="5 6">
    <name type="scientific">Knufia peltigerae</name>
    <dbReference type="NCBI Taxonomy" id="1002370"/>
    <lineage>
        <taxon>Eukaryota</taxon>
        <taxon>Fungi</taxon>
        <taxon>Dikarya</taxon>
        <taxon>Ascomycota</taxon>
        <taxon>Pezizomycotina</taxon>
        <taxon>Eurotiomycetes</taxon>
        <taxon>Chaetothyriomycetidae</taxon>
        <taxon>Chaetothyriales</taxon>
        <taxon>Trichomeriaceae</taxon>
        <taxon>Knufia</taxon>
    </lineage>
</organism>
<keyword evidence="4" id="KW-0560">Oxidoreductase</keyword>
<dbReference type="InterPro" id="IPR036188">
    <property type="entry name" value="FAD/NAD-bd_sf"/>
</dbReference>
<keyword evidence="1" id="KW-0285">Flavoprotein</keyword>
<dbReference type="Pfam" id="PF00743">
    <property type="entry name" value="FMO-like"/>
    <property type="match status" value="1"/>
</dbReference>
<dbReference type="PANTHER" id="PTHR43098:SF5">
    <property type="entry name" value="DUAL-FUNCTIONAL MONOOXYGENASE_METHYLTRANSFERASE PSOF"/>
    <property type="match status" value="1"/>
</dbReference>
<keyword evidence="2" id="KW-0274">FAD</keyword>
<dbReference type="EMBL" id="JAPDRN010000085">
    <property type="protein sequence ID" value="KAJ9625990.1"/>
    <property type="molecule type" value="Genomic_DNA"/>
</dbReference>
<evidence type="ECO:0000256" key="4">
    <source>
        <dbReference type="ARBA" id="ARBA00023002"/>
    </source>
</evidence>
<dbReference type="GO" id="GO:0050660">
    <property type="term" value="F:flavin adenine dinucleotide binding"/>
    <property type="evidence" value="ECO:0007669"/>
    <property type="project" value="InterPro"/>
</dbReference>
<sequence length="546" mass="60981">MVSQSPPDRVDALVVGAGFGGIYQLYSLLQLGLSVKVIDMAGDVGGTWYYNRYPGAMSDSYSEVYRFSWDKEDLQTYPWSHRYVQGPDVLKYLEHVVERHDLRKHMLFNTELLSAQWIESEKLWDIQLSTGATVKATYLITALGLLSRPNFPDIPGLNTFKGTLCHTAAWNNDIDLKGKRVGVIGCGSTGVQVITEIAKYVKELVCFQRHPQYTVPSGDTPVTAEYRAKVNAKYDQLMEQSRKSLYAMGFEESDRSFDSYTPEEQETIFESLWSQGNGFRFMGGGFNDVSTNKNANAAACAFIRKKIAQIVKDPEKARKLQPYDHYARRPLCDSGYYKQFNRDHVSIVDLKETPITAVTGEGIVTTGGKVHELDVIIMATGFDAVDGNYSRVRIQGKNGETLKDHWSHGPTSYLGVSVANFPNMFMITGPQGPFCNIPSAIEVHVEFITEAIKQAEEAAAAASKTGEQKKVVVETTMKAESDWNGVCEKSVEGSLFKETASWIFGANVPGKTLAIRFYFGGLRKFREELQKVVDSNYVGFRPFLES</sequence>
<reference evidence="5" key="1">
    <citation type="submission" date="2022-10" db="EMBL/GenBank/DDBJ databases">
        <title>Culturing micro-colonial fungi from biological soil crusts in the Mojave desert and describing Neophaeococcomyces mojavensis, and introducing the new genera and species Taxawa tesnikishii.</title>
        <authorList>
            <person name="Kurbessoian T."/>
            <person name="Stajich J.E."/>
        </authorList>
    </citation>
    <scope>NUCLEOTIDE SEQUENCE</scope>
    <source>
        <strain evidence="5">TK_35</strain>
    </source>
</reference>
<evidence type="ECO:0000256" key="1">
    <source>
        <dbReference type="ARBA" id="ARBA00022630"/>
    </source>
</evidence>
<keyword evidence="6" id="KW-1185">Reference proteome</keyword>
<proteinExistence type="predicted"/>
<gene>
    <name evidence="5" type="ORF">H2204_010289</name>
</gene>
<dbReference type="Proteomes" id="UP001172681">
    <property type="component" value="Unassembled WGS sequence"/>
</dbReference>
<dbReference type="InterPro" id="IPR020946">
    <property type="entry name" value="Flavin_mOase-like"/>
</dbReference>